<proteinExistence type="predicted"/>
<keyword evidence="2" id="KW-1185">Reference proteome</keyword>
<organism evidence="1 2">
    <name type="scientific">Saprospira grandis (strain Lewin)</name>
    <dbReference type="NCBI Taxonomy" id="984262"/>
    <lineage>
        <taxon>Bacteria</taxon>
        <taxon>Pseudomonadati</taxon>
        <taxon>Bacteroidota</taxon>
        <taxon>Saprospiria</taxon>
        <taxon>Saprospirales</taxon>
        <taxon>Saprospiraceae</taxon>
        <taxon>Saprospira</taxon>
    </lineage>
</organism>
<evidence type="ECO:0000313" key="2">
    <source>
        <dbReference type="Proteomes" id="UP000007519"/>
    </source>
</evidence>
<dbReference type="EMBL" id="CP002831">
    <property type="protein sequence ID" value="AFC23026.1"/>
    <property type="molecule type" value="Genomic_DNA"/>
</dbReference>
<dbReference type="KEGG" id="sgn:SGRA_0287"/>
<dbReference type="HOGENOM" id="CLU_3332862_0_0_10"/>
<name>H6L7J4_SAPGL</name>
<dbReference type="AlphaFoldDB" id="H6L7J4"/>
<dbReference type="Proteomes" id="UP000007519">
    <property type="component" value="Chromosome"/>
</dbReference>
<accession>H6L7J4</accession>
<evidence type="ECO:0000313" key="1">
    <source>
        <dbReference type="EMBL" id="AFC23026.1"/>
    </source>
</evidence>
<protein>
    <submittedName>
        <fullName evidence="1">Uncharacterized protein</fullName>
    </submittedName>
</protein>
<gene>
    <name evidence="1" type="ordered locus">SGRA_0287</name>
</gene>
<sequence>MLPGCRFQPTDHRSFWAEEKFCCFLGLSLIESVFGSVG</sequence>
<reference evidence="1 2" key="1">
    <citation type="journal article" date="2012" name="Stand. Genomic Sci.">
        <title>Complete genome sequencing and analysis of Saprospira grandis str. Lewin, a predatory marine bacterium.</title>
        <authorList>
            <person name="Saw J.H."/>
            <person name="Yuryev A."/>
            <person name="Kanbe M."/>
            <person name="Hou S."/>
            <person name="Young A.G."/>
            <person name="Aizawa S."/>
            <person name="Alam M."/>
        </authorList>
    </citation>
    <scope>NUCLEOTIDE SEQUENCE [LARGE SCALE GENOMIC DNA]</scope>
    <source>
        <strain evidence="1 2">Lewin</strain>
    </source>
</reference>